<dbReference type="InterPro" id="IPR051797">
    <property type="entry name" value="TrmB-like"/>
</dbReference>
<dbReference type="PANTHER" id="PTHR34293">
    <property type="entry name" value="HTH-TYPE TRANSCRIPTIONAL REGULATOR TRMBL2"/>
    <property type="match status" value="1"/>
</dbReference>
<gene>
    <name evidence="2" type="ORF">F4V43_09610</name>
</gene>
<dbReference type="Proteomes" id="UP000367750">
    <property type="component" value="Unassembled WGS sequence"/>
</dbReference>
<comment type="caution">
    <text evidence="2">The sequence shown here is derived from an EMBL/GenBank/DDBJ whole genome shotgun (WGS) entry which is preliminary data.</text>
</comment>
<evidence type="ECO:0000313" key="2">
    <source>
        <dbReference type="EMBL" id="KAA9004878.1"/>
    </source>
</evidence>
<dbReference type="InterPro" id="IPR036390">
    <property type="entry name" value="WH_DNA-bd_sf"/>
</dbReference>
<accession>A0A5J5GA21</accession>
<dbReference type="Gene3D" id="1.10.10.10">
    <property type="entry name" value="Winged helix-like DNA-binding domain superfamily/Winged helix DNA-binding domain"/>
    <property type="match status" value="1"/>
</dbReference>
<dbReference type="SUPFAM" id="SSF46785">
    <property type="entry name" value="Winged helix' DNA-binding domain"/>
    <property type="match status" value="1"/>
</dbReference>
<protein>
    <submittedName>
        <fullName evidence="2">TrmB family transcriptional regulator</fullName>
    </submittedName>
</protein>
<dbReference type="OrthoDB" id="1493540at2"/>
<evidence type="ECO:0000313" key="3">
    <source>
        <dbReference type="Proteomes" id="UP000367750"/>
    </source>
</evidence>
<reference evidence="2 3" key="1">
    <citation type="submission" date="2019-09" db="EMBL/GenBank/DDBJ databases">
        <title>Bacillus ochoae sp. nov., Paenibacillus whitsoniae sp. nov., Paenibacillus spiritus sp. nov. Isolated from the Mars Exploration Rover during spacecraft assembly.</title>
        <authorList>
            <person name="Seuylemezian A."/>
            <person name="Vaishampayan P."/>
        </authorList>
    </citation>
    <scope>NUCLEOTIDE SEQUENCE [LARGE SCALE GENOMIC DNA]</scope>
    <source>
        <strain evidence="2 3">MER_111</strain>
    </source>
</reference>
<name>A0A5J5GA21_9BACL</name>
<dbReference type="CDD" id="cd09124">
    <property type="entry name" value="PLDc_like_TrmB_middle"/>
    <property type="match status" value="1"/>
</dbReference>
<evidence type="ECO:0000259" key="1">
    <source>
        <dbReference type="Pfam" id="PF01978"/>
    </source>
</evidence>
<sequence length="263" mass="29376">MIESLRKLGLSDLEARCYLALHGQAAASGYEVAKQVSVSRSNVYAALRLLVEKGICRMIEGDPVLFAAIPVGQVIKLLQTDFERTARELTEQMTAPPEPSSFFSNWKGERQVTQAIHRLAANAQRDILADLWAEDLPRLEEPLLEAERRGVAVHLMLIGETPAPLEHVILHSRPEGPAPASRNFSLLLDKQQALLGSFGQQTASALESNHPAVRSVLETSYFHDVVMTRIENDFAKELKEKYGTNYALIRREHPEMCPKRSPE</sequence>
<dbReference type="Pfam" id="PF01978">
    <property type="entry name" value="TrmB"/>
    <property type="match status" value="1"/>
</dbReference>
<dbReference type="InterPro" id="IPR036388">
    <property type="entry name" value="WH-like_DNA-bd_sf"/>
</dbReference>
<proteinExistence type="predicted"/>
<feature type="domain" description="Transcription regulator TrmB N-terminal" evidence="1">
    <location>
        <begin position="5"/>
        <end position="71"/>
    </location>
</feature>
<keyword evidence="3" id="KW-1185">Reference proteome</keyword>
<dbReference type="InterPro" id="IPR002831">
    <property type="entry name" value="Tscrpt_reg_TrmB_N"/>
</dbReference>
<dbReference type="PANTHER" id="PTHR34293:SF1">
    <property type="entry name" value="HTH-TYPE TRANSCRIPTIONAL REGULATOR TRMBL2"/>
    <property type="match status" value="1"/>
</dbReference>
<organism evidence="2 3">
    <name type="scientific">Paenibacillus spiritus</name>
    <dbReference type="NCBI Taxonomy" id="2496557"/>
    <lineage>
        <taxon>Bacteria</taxon>
        <taxon>Bacillati</taxon>
        <taxon>Bacillota</taxon>
        <taxon>Bacilli</taxon>
        <taxon>Bacillales</taxon>
        <taxon>Paenibacillaceae</taxon>
        <taxon>Paenibacillus</taxon>
    </lineage>
</organism>
<dbReference type="EMBL" id="VYKK01000012">
    <property type="protein sequence ID" value="KAA9004878.1"/>
    <property type="molecule type" value="Genomic_DNA"/>
</dbReference>
<dbReference type="AlphaFoldDB" id="A0A5J5GA21"/>
<dbReference type="RefSeq" id="WP_150458029.1">
    <property type="nucleotide sequence ID" value="NZ_VYKK01000012.1"/>
</dbReference>